<dbReference type="PANTHER" id="PTHR43224">
    <property type="entry name" value="AMIDINOTRANSFERASE"/>
    <property type="match status" value="1"/>
</dbReference>
<dbReference type="EMBL" id="SNZH01000011">
    <property type="protein sequence ID" value="TDR41121.1"/>
    <property type="molecule type" value="Genomic_DNA"/>
</dbReference>
<evidence type="ECO:0000313" key="1">
    <source>
        <dbReference type="EMBL" id="TDR41121.1"/>
    </source>
</evidence>
<dbReference type="OrthoDB" id="9788268at2"/>
<accession>A0A4R6YSA3</accession>
<sequence length="302" mass="32182">MITRSIADFQRQFAQLPATAPGCARGAFLVTPLGFHLAEQSASDNRYMAMHAGVDANAALAEHAQLARRVSALLPTVCFPGDAQTPDAVFPNNVFATAPGRSIIGRMRHPVRQREAERPDIRGFFRDIAAYQEIDLSTLDGVAELTGCLVIDRARGIGYCGLSERCDEAGAAAMHAAFGLRLTFCFELADGEYHTNVVMSVLAGRALVIAPGGFADAAVAQALAQAYAPRTLLLSAAQKADYAGNCIALSDDSVWMSERAAVSLGPDQRQDLASWGFRIEAVALPEIEKAGGSLRCCVGEMY</sequence>
<evidence type="ECO:0000313" key="2">
    <source>
        <dbReference type="Proteomes" id="UP000295293"/>
    </source>
</evidence>
<dbReference type="Proteomes" id="UP000295293">
    <property type="component" value="Unassembled WGS sequence"/>
</dbReference>
<organism evidence="1 2">
    <name type="scientific">Tahibacter aquaticus</name>
    <dbReference type="NCBI Taxonomy" id="520092"/>
    <lineage>
        <taxon>Bacteria</taxon>
        <taxon>Pseudomonadati</taxon>
        <taxon>Pseudomonadota</taxon>
        <taxon>Gammaproteobacteria</taxon>
        <taxon>Lysobacterales</taxon>
        <taxon>Rhodanobacteraceae</taxon>
        <taxon>Tahibacter</taxon>
    </lineage>
</organism>
<dbReference type="RefSeq" id="WP_133819881.1">
    <property type="nucleotide sequence ID" value="NZ_SNZH01000011.1"/>
</dbReference>
<evidence type="ECO:0008006" key="3">
    <source>
        <dbReference type="Google" id="ProtNLM"/>
    </source>
</evidence>
<name>A0A4R6YSA3_9GAMM</name>
<proteinExistence type="predicted"/>
<dbReference type="SUPFAM" id="SSF55909">
    <property type="entry name" value="Pentein"/>
    <property type="match status" value="1"/>
</dbReference>
<reference evidence="1 2" key="1">
    <citation type="submission" date="2019-03" db="EMBL/GenBank/DDBJ databases">
        <title>Genomic Encyclopedia of Type Strains, Phase IV (KMG-IV): sequencing the most valuable type-strain genomes for metagenomic binning, comparative biology and taxonomic classification.</title>
        <authorList>
            <person name="Goeker M."/>
        </authorList>
    </citation>
    <scope>NUCLEOTIDE SEQUENCE [LARGE SCALE GENOMIC DNA]</scope>
    <source>
        <strain evidence="1 2">DSM 21667</strain>
    </source>
</reference>
<dbReference type="AlphaFoldDB" id="A0A4R6YSA3"/>
<dbReference type="Pfam" id="PF19420">
    <property type="entry name" value="DDAH_eukar"/>
    <property type="match status" value="1"/>
</dbReference>
<gene>
    <name evidence="1" type="ORF">DFR29_11133</name>
</gene>
<dbReference type="Gene3D" id="3.75.10.10">
    <property type="entry name" value="L-arginine/glycine Amidinotransferase, Chain A"/>
    <property type="match status" value="1"/>
</dbReference>
<protein>
    <recommendedName>
        <fullName evidence="3">Amidinotransferase</fullName>
    </recommendedName>
</protein>
<dbReference type="InterPro" id="IPR014541">
    <property type="entry name" value="Amdntrnsf_FN0238"/>
</dbReference>
<comment type="caution">
    <text evidence="1">The sequence shown here is derived from an EMBL/GenBank/DDBJ whole genome shotgun (WGS) entry which is preliminary data.</text>
</comment>
<dbReference type="PANTHER" id="PTHR43224:SF1">
    <property type="entry name" value="AMIDINOTRANSFERASE"/>
    <property type="match status" value="1"/>
</dbReference>
<keyword evidence="2" id="KW-1185">Reference proteome</keyword>